<gene>
    <name evidence="1" type="ORF">HY36_15290</name>
</gene>
<dbReference type="RefSeq" id="WP_035549999.1">
    <property type="nucleotide sequence ID" value="NZ_AWFH01000007.1"/>
</dbReference>
<dbReference type="Proteomes" id="UP000024547">
    <property type="component" value="Unassembled WGS sequence"/>
</dbReference>
<dbReference type="AlphaFoldDB" id="A0A059E578"/>
<name>A0A059E578_9PROT</name>
<protein>
    <submittedName>
        <fullName evidence="1">Uncharacterized protein</fullName>
    </submittedName>
</protein>
<dbReference type="eggNOG" id="ENOG502Z9SG">
    <property type="taxonomic scope" value="Bacteria"/>
</dbReference>
<accession>A0A059E578</accession>
<sequence>MPSLWSIEDANADEGYQNIKAGDSAAEREMRESLDEMWVVFEPFADRDFLPAFSHDPDARFWEMFLGYSLLQNGRTLMPATERGNQEGLPDICLLDGDRRVWIEATAPGDGATGPDQVVRPVPINEGGGLAAAPERQVQLRVTSALYTKSAAFARYVERGTITSEDVKLIAIGAARFGAYASDDPPSALKAVFPIGDQFLRINRETGEVVEEGFLESRTIERENGAIDRTAFLTGEYSHISGLVWSRVGIGNFNTRVRPISLIHNPMSEVLMPEGWNVWNREYVARRQGENWQVENIAEDACEAQPAQ</sequence>
<proteinExistence type="predicted"/>
<keyword evidence="2" id="KW-1185">Reference proteome</keyword>
<evidence type="ECO:0000313" key="2">
    <source>
        <dbReference type="Proteomes" id="UP000024547"/>
    </source>
</evidence>
<dbReference type="EMBL" id="AWFH01000007">
    <property type="protein sequence ID" value="KCZ63094.1"/>
    <property type="molecule type" value="Genomic_DNA"/>
</dbReference>
<evidence type="ECO:0000313" key="1">
    <source>
        <dbReference type="EMBL" id="KCZ63094.1"/>
    </source>
</evidence>
<reference evidence="1 2" key="1">
    <citation type="journal article" date="2014" name="Antonie Van Leeuwenhoek">
        <title>Hyphomonas beringensis sp. nov. and Hyphomonas chukchiensis sp. nov., isolated from surface seawater of the Bering Sea and Chukchi Sea.</title>
        <authorList>
            <person name="Li C."/>
            <person name="Lai Q."/>
            <person name="Li G."/>
            <person name="Dong C."/>
            <person name="Wang J."/>
            <person name="Liao Y."/>
            <person name="Shao Z."/>
        </authorList>
    </citation>
    <scope>NUCLEOTIDE SEQUENCE [LARGE SCALE GENOMIC DNA]</scope>
    <source>
        <strain evidence="1 2">22II1-22F38</strain>
    </source>
</reference>
<organism evidence="1 2">
    <name type="scientific">Hyphomonas atlantica</name>
    <dbReference type="NCBI Taxonomy" id="1280948"/>
    <lineage>
        <taxon>Bacteria</taxon>
        <taxon>Pseudomonadati</taxon>
        <taxon>Pseudomonadota</taxon>
        <taxon>Alphaproteobacteria</taxon>
        <taxon>Hyphomonadales</taxon>
        <taxon>Hyphomonadaceae</taxon>
        <taxon>Hyphomonas</taxon>
    </lineage>
</organism>
<comment type="caution">
    <text evidence="1">The sequence shown here is derived from an EMBL/GenBank/DDBJ whole genome shotgun (WGS) entry which is preliminary data.</text>
</comment>
<dbReference type="OrthoDB" id="8374464at2"/>
<dbReference type="STRING" id="1280948.HY36_15290"/>